<keyword evidence="2" id="KW-1185">Reference proteome</keyword>
<protein>
    <submittedName>
        <fullName evidence="1">Uncharacterized protein</fullName>
    </submittedName>
</protein>
<proteinExistence type="predicted"/>
<name>A0A2T0XEJ3_9BACT</name>
<organism evidence="1 2">
    <name type="scientific">Marinilabilia salmonicolor</name>
    <dbReference type="NCBI Taxonomy" id="989"/>
    <lineage>
        <taxon>Bacteria</taxon>
        <taxon>Pseudomonadati</taxon>
        <taxon>Bacteroidota</taxon>
        <taxon>Bacteroidia</taxon>
        <taxon>Marinilabiliales</taxon>
        <taxon>Marinilabiliaceae</taxon>
        <taxon>Marinilabilia</taxon>
    </lineage>
</organism>
<evidence type="ECO:0000313" key="1">
    <source>
        <dbReference type="EMBL" id="RCW36731.1"/>
    </source>
</evidence>
<sequence>MELIQIEGSFVFVFPHFVKLEFAENQLNWSGRNSASPFVYEGMRCILLISGFIFQIFFR</sequence>
<dbReference type="Proteomes" id="UP000252733">
    <property type="component" value="Unassembled WGS sequence"/>
</dbReference>
<dbReference type="AlphaFoldDB" id="A0A2T0XEJ3"/>
<reference evidence="1 2" key="1">
    <citation type="submission" date="2018-07" db="EMBL/GenBank/DDBJ databases">
        <title>Freshwater and sediment microbial communities from various areas in North America, analyzing microbe dynamics in response to fracking.</title>
        <authorList>
            <person name="Lamendella R."/>
        </authorList>
    </citation>
    <scope>NUCLEOTIDE SEQUENCE [LARGE SCALE GENOMIC DNA]</scope>
    <source>
        <strain evidence="1 2">160A</strain>
    </source>
</reference>
<accession>A0A2T0XEJ3</accession>
<dbReference type="EMBL" id="QPIZ01000007">
    <property type="protein sequence ID" value="RCW36731.1"/>
    <property type="molecule type" value="Genomic_DNA"/>
</dbReference>
<evidence type="ECO:0000313" key="2">
    <source>
        <dbReference type="Proteomes" id="UP000252733"/>
    </source>
</evidence>
<gene>
    <name evidence="1" type="ORF">DFO77_10721</name>
</gene>
<dbReference type="STRING" id="1168289.GCA_000259075_00916"/>
<comment type="caution">
    <text evidence="1">The sequence shown here is derived from an EMBL/GenBank/DDBJ whole genome shotgun (WGS) entry which is preliminary data.</text>
</comment>